<keyword evidence="2 7" id="KW-0732">Signal</keyword>
<comment type="caution">
    <text evidence="9">The sequence shown here is derived from an EMBL/GenBank/DDBJ whole genome shotgun (WGS) entry which is preliminary data.</text>
</comment>
<reference evidence="9 10" key="1">
    <citation type="journal article" date="2022" name="Nat. Ecol. Evol.">
        <title>A masculinizing supergene underlies an exaggerated male reproductive morph in a spider.</title>
        <authorList>
            <person name="Hendrickx F."/>
            <person name="De Corte Z."/>
            <person name="Sonet G."/>
            <person name="Van Belleghem S.M."/>
            <person name="Kostlbacher S."/>
            <person name="Vangestel C."/>
        </authorList>
    </citation>
    <scope>NUCLEOTIDE SEQUENCE [LARGE SCALE GENOMIC DNA]</scope>
    <source>
        <strain evidence="9">W744_W776</strain>
    </source>
</reference>
<dbReference type="Gene3D" id="2.170.140.10">
    <property type="entry name" value="Chitin binding domain"/>
    <property type="match status" value="3"/>
</dbReference>
<feature type="region of interest" description="Disordered" evidence="6">
    <location>
        <begin position="176"/>
        <end position="474"/>
    </location>
</feature>
<feature type="chain" id="PRO_5043764730" description="Chitin-binding type-2 domain-containing protein" evidence="7">
    <location>
        <begin position="27"/>
        <end position="557"/>
    </location>
</feature>
<sequence>MDAKKMFSFVLAQVCWMIGVVEFAASQSVPEPLFNRGCRAQRGQFPHETYCQQYYNCWDGRATIEECPGNLLFNPVISACDYPEAVNCLARLRNPEPSVTGDGRCLKQFGIFPDPLDCTAFYECSHGRAFRQLCPYYTAFDERYSVCVHQYSVECGGRGGVYGTLAPPVFHTPDGGIPGLSGRNSLGGGVSGSGTAASGWDRKGLASSGQWSEPHPPILTKGSSHGIGGIRRSGASTTSGRNAASGEVSVPDADKEGGQNSESQENSPNHGPGSSNRGDNGSRHGPGTLGQSGSGTGPLGQGRNSAGHANKSPGGSERDVEQDSSQSRGQTGTVGGSDQSRGNSAGGSGQSRGSSAGVSGQGRGNIAGVSGSGQGLDGRGGVGPARNGSSQRGSGRIVSESGGVTRAPGVMNGGGPRIIGGNSGRAVGGGSVGSTGGTGGGSSHALGGGSASRVGSAGTRGVSRGGTQGGITGIVDKDISATGQERQYEKPITPETTFRCPHPRGLYPNAVDCSKFWLCREYKPSQLQCPTGQLFDLASLTCMHPEKAQCSSISPRT</sequence>
<evidence type="ECO:0000313" key="9">
    <source>
        <dbReference type="EMBL" id="KAG8194676.1"/>
    </source>
</evidence>
<dbReference type="SUPFAM" id="SSF57625">
    <property type="entry name" value="Invertebrate chitin-binding proteins"/>
    <property type="match status" value="3"/>
</dbReference>
<keyword evidence="5" id="KW-0325">Glycoprotein</keyword>
<feature type="domain" description="Chitin-binding type-2" evidence="8">
    <location>
        <begin position="497"/>
        <end position="552"/>
    </location>
</feature>
<feature type="signal peptide" evidence="7">
    <location>
        <begin position="1"/>
        <end position="26"/>
    </location>
</feature>
<evidence type="ECO:0000313" key="10">
    <source>
        <dbReference type="Proteomes" id="UP000827092"/>
    </source>
</evidence>
<feature type="compositionally biased region" description="Gly residues" evidence="6">
    <location>
        <begin position="411"/>
        <end position="450"/>
    </location>
</feature>
<evidence type="ECO:0000256" key="4">
    <source>
        <dbReference type="ARBA" id="ARBA00023157"/>
    </source>
</evidence>
<evidence type="ECO:0000256" key="1">
    <source>
        <dbReference type="ARBA" id="ARBA00022669"/>
    </source>
</evidence>
<feature type="domain" description="Chitin-binding type-2" evidence="8">
    <location>
        <begin position="35"/>
        <end position="90"/>
    </location>
</feature>
<dbReference type="PANTHER" id="PTHR23301">
    <property type="entry name" value="CHITIN BINDING PERITROPHIN-A"/>
    <property type="match status" value="1"/>
</dbReference>
<keyword evidence="1" id="KW-0147">Chitin-binding</keyword>
<evidence type="ECO:0000256" key="6">
    <source>
        <dbReference type="SAM" id="MobiDB-lite"/>
    </source>
</evidence>
<organism evidence="9 10">
    <name type="scientific">Oedothorax gibbosus</name>
    <dbReference type="NCBI Taxonomy" id="931172"/>
    <lineage>
        <taxon>Eukaryota</taxon>
        <taxon>Metazoa</taxon>
        <taxon>Ecdysozoa</taxon>
        <taxon>Arthropoda</taxon>
        <taxon>Chelicerata</taxon>
        <taxon>Arachnida</taxon>
        <taxon>Araneae</taxon>
        <taxon>Araneomorphae</taxon>
        <taxon>Entelegynae</taxon>
        <taxon>Araneoidea</taxon>
        <taxon>Linyphiidae</taxon>
        <taxon>Erigoninae</taxon>
        <taxon>Oedothorax</taxon>
    </lineage>
</organism>
<evidence type="ECO:0000259" key="8">
    <source>
        <dbReference type="PROSITE" id="PS50940"/>
    </source>
</evidence>
<evidence type="ECO:0000256" key="5">
    <source>
        <dbReference type="ARBA" id="ARBA00023180"/>
    </source>
</evidence>
<evidence type="ECO:0000256" key="7">
    <source>
        <dbReference type="SAM" id="SignalP"/>
    </source>
</evidence>
<keyword evidence="3" id="KW-0677">Repeat</keyword>
<evidence type="ECO:0000256" key="3">
    <source>
        <dbReference type="ARBA" id="ARBA00022737"/>
    </source>
</evidence>
<dbReference type="Pfam" id="PF01607">
    <property type="entry name" value="CBM_14"/>
    <property type="match status" value="3"/>
</dbReference>
<dbReference type="SMART" id="SM00494">
    <property type="entry name" value="ChtBD2"/>
    <property type="match status" value="3"/>
</dbReference>
<proteinExistence type="predicted"/>
<feature type="compositionally biased region" description="Gly residues" evidence="6">
    <location>
        <begin position="463"/>
        <end position="472"/>
    </location>
</feature>
<protein>
    <recommendedName>
        <fullName evidence="8">Chitin-binding type-2 domain-containing protein</fullName>
    </recommendedName>
</protein>
<keyword evidence="4" id="KW-1015">Disulfide bond</keyword>
<feature type="compositionally biased region" description="Low complexity" evidence="6">
    <location>
        <begin position="451"/>
        <end position="461"/>
    </location>
</feature>
<dbReference type="EMBL" id="JAFNEN010000100">
    <property type="protein sequence ID" value="KAG8194676.1"/>
    <property type="molecule type" value="Genomic_DNA"/>
</dbReference>
<feature type="compositionally biased region" description="Gly residues" evidence="6">
    <location>
        <begin position="287"/>
        <end position="300"/>
    </location>
</feature>
<feature type="compositionally biased region" description="Polar residues" evidence="6">
    <location>
        <begin position="258"/>
        <end position="279"/>
    </location>
</feature>
<dbReference type="GO" id="GO:0005576">
    <property type="term" value="C:extracellular region"/>
    <property type="evidence" value="ECO:0007669"/>
    <property type="project" value="InterPro"/>
</dbReference>
<dbReference type="GO" id="GO:0008061">
    <property type="term" value="F:chitin binding"/>
    <property type="evidence" value="ECO:0007669"/>
    <property type="project" value="UniProtKB-KW"/>
</dbReference>
<dbReference type="AlphaFoldDB" id="A0AAV6VES3"/>
<evidence type="ECO:0000256" key="2">
    <source>
        <dbReference type="ARBA" id="ARBA00022729"/>
    </source>
</evidence>
<name>A0AAV6VES3_9ARAC</name>
<feature type="domain" description="Chitin-binding type-2" evidence="8">
    <location>
        <begin position="102"/>
        <end position="157"/>
    </location>
</feature>
<dbReference type="Proteomes" id="UP000827092">
    <property type="component" value="Unassembled WGS sequence"/>
</dbReference>
<dbReference type="InterPro" id="IPR051940">
    <property type="entry name" value="Chitin_bind-dev_reg"/>
</dbReference>
<dbReference type="PROSITE" id="PS50940">
    <property type="entry name" value="CHIT_BIND_II"/>
    <property type="match status" value="3"/>
</dbReference>
<keyword evidence="10" id="KW-1185">Reference proteome</keyword>
<dbReference type="PANTHER" id="PTHR23301:SF0">
    <property type="entry name" value="CHITIN-BINDING TYPE-2 DOMAIN-CONTAINING PROTEIN-RELATED"/>
    <property type="match status" value="1"/>
</dbReference>
<gene>
    <name evidence="9" type="ORF">JTE90_027991</name>
</gene>
<dbReference type="InterPro" id="IPR002557">
    <property type="entry name" value="Chitin-bd_dom"/>
</dbReference>
<feature type="compositionally biased region" description="Gly residues" evidence="6">
    <location>
        <begin position="359"/>
        <end position="383"/>
    </location>
</feature>
<dbReference type="InterPro" id="IPR036508">
    <property type="entry name" value="Chitin-bd_dom_sf"/>
</dbReference>
<accession>A0AAV6VES3</accession>